<evidence type="ECO:0000313" key="2">
    <source>
        <dbReference type="Proteomes" id="UP000297299"/>
    </source>
</evidence>
<gene>
    <name evidence="1" type="ORF">BOTCAL_0180g00020</name>
</gene>
<evidence type="ECO:0008006" key="3">
    <source>
        <dbReference type="Google" id="ProtNLM"/>
    </source>
</evidence>
<dbReference type="AlphaFoldDB" id="A0A4Y8D2Y9"/>
<reference evidence="1 2" key="1">
    <citation type="submission" date="2017-11" db="EMBL/GenBank/DDBJ databases">
        <title>Comparative genomics of Botrytis spp.</title>
        <authorList>
            <person name="Valero-Jimenez C.A."/>
            <person name="Tapia P."/>
            <person name="Veloso J."/>
            <person name="Silva-Moreno E."/>
            <person name="Staats M."/>
            <person name="Valdes J.H."/>
            <person name="Van Kan J.A.L."/>
        </authorList>
    </citation>
    <scope>NUCLEOTIDE SEQUENCE [LARGE SCALE GENOMIC DNA]</scope>
    <source>
        <strain evidence="1 2">MUCL2830</strain>
    </source>
</reference>
<dbReference type="EMBL" id="PHWZ01000180">
    <property type="protein sequence ID" value="TEY60567.1"/>
    <property type="molecule type" value="Genomic_DNA"/>
</dbReference>
<accession>A0A4Y8D2Y9</accession>
<protein>
    <recommendedName>
        <fullName evidence="3">CCHC-type domain-containing protein</fullName>
    </recommendedName>
</protein>
<keyword evidence="2" id="KW-1185">Reference proteome</keyword>
<evidence type="ECO:0000313" key="1">
    <source>
        <dbReference type="EMBL" id="TEY60567.1"/>
    </source>
</evidence>
<sequence>MNPPAPQSAYIQTPVPIAVQARDAGPDLTTSRNNIVNGSEQYDYTKKPMCFKCGNYGHTKPEFPNQSLQYWEQVVLRGIVFPNHNTIAASMAYLRLQQSNLFNQLIETSASSNRVSLNDSQRTRSPATGSNSLSFRFGAIFFSAQFEDDSDYSNADSISTPFVHFFGLGQHVDMDLFNTDPVKKTVHFEESISTPTPNETDYNDIKSIEEVTETESDSTESAINSDYTRRNYSPILGCPFQALKGFSDNTVPHLFGQEDLSDSWQVSNDVIKDIVYNSIPVSISVRQATLHTRTRLLDSLEAIDEIDGLDIQDDILKSMDFSFEAYAQRLKLKNLPGDKIIVSIAQVDHIETSFTP</sequence>
<proteinExistence type="predicted"/>
<name>A0A4Y8D2Y9_9HELO</name>
<comment type="caution">
    <text evidence="1">The sequence shown here is derived from an EMBL/GenBank/DDBJ whole genome shotgun (WGS) entry which is preliminary data.</text>
</comment>
<organism evidence="1 2">
    <name type="scientific">Botryotinia calthae</name>
    <dbReference type="NCBI Taxonomy" id="38488"/>
    <lineage>
        <taxon>Eukaryota</taxon>
        <taxon>Fungi</taxon>
        <taxon>Dikarya</taxon>
        <taxon>Ascomycota</taxon>
        <taxon>Pezizomycotina</taxon>
        <taxon>Leotiomycetes</taxon>
        <taxon>Helotiales</taxon>
        <taxon>Sclerotiniaceae</taxon>
        <taxon>Botryotinia</taxon>
    </lineage>
</organism>
<dbReference type="OrthoDB" id="10680824at2759"/>
<dbReference type="Proteomes" id="UP000297299">
    <property type="component" value="Unassembled WGS sequence"/>
</dbReference>